<evidence type="ECO:0000313" key="3">
    <source>
        <dbReference type="Proteomes" id="UP001597094"/>
    </source>
</evidence>
<dbReference type="Proteomes" id="UP001597094">
    <property type="component" value="Unassembled WGS sequence"/>
</dbReference>
<evidence type="ECO:0000313" key="2">
    <source>
        <dbReference type="EMBL" id="MFD1187789.1"/>
    </source>
</evidence>
<dbReference type="InterPro" id="IPR007253">
    <property type="entry name" value="Cell_wall-bd_2"/>
</dbReference>
<comment type="caution">
    <text evidence="2">The sequence shown here is derived from an EMBL/GenBank/DDBJ whole genome shotgun (WGS) entry which is preliminary data.</text>
</comment>
<organism evidence="2 3">
    <name type="scientific">Pontibacter rugosus</name>
    <dbReference type="NCBI Taxonomy" id="1745966"/>
    <lineage>
        <taxon>Bacteria</taxon>
        <taxon>Pseudomonadati</taxon>
        <taxon>Bacteroidota</taxon>
        <taxon>Cytophagia</taxon>
        <taxon>Cytophagales</taxon>
        <taxon>Hymenobacteraceae</taxon>
        <taxon>Pontibacter</taxon>
    </lineage>
</organism>
<name>A0ABW3SSB7_9BACT</name>
<dbReference type="PROSITE" id="PS51257">
    <property type="entry name" value="PROKAR_LIPOPROTEIN"/>
    <property type="match status" value="1"/>
</dbReference>
<dbReference type="RefSeq" id="WP_377530096.1">
    <property type="nucleotide sequence ID" value="NZ_JBHTLD010000175.1"/>
</dbReference>
<dbReference type="Pfam" id="PF04122">
    <property type="entry name" value="CW_binding_2"/>
    <property type="match status" value="1"/>
</dbReference>
<keyword evidence="3" id="KW-1185">Reference proteome</keyword>
<evidence type="ECO:0000256" key="1">
    <source>
        <dbReference type="SAM" id="SignalP"/>
    </source>
</evidence>
<sequence length="412" mass="45604">MIQLRYICTLAILVILSSCGSTEGPPGAGSLPLQNEANFTAYTVRLPGRTPEEQAILLTQTVYPATREDNAVGAIILVPQDEIIAFTAMQRITHMPVNAPLLYLTKDGHVSEATLREMERLKPDGVLNDKRVDVYAVNVPAAEVEKIKEILGYKVRTFYAENPVQLAEILDRWQAALKSDHPDEVIMSALDHPDALKHGIGAMGWNAHMGKGFAWVYKDSIPEATKRILERRSGDHGSYIYLTGGADVISDKVAKELGRYGLVRRIAGKNFYETNTVNAGYKDYGRNYGWWWNWEQRSFGWGIAQAGHNFIIGNADNMLGMIPAAVLGHMGKHGPILLVAQDSVPQAVNKYLTMVKPFPTGPQETILNYAWIIGDTGTVSKATQQEVDFLLSPFKKPQADKPLTEADTLQQK</sequence>
<feature type="signal peptide" evidence="1">
    <location>
        <begin position="1"/>
        <end position="23"/>
    </location>
</feature>
<proteinExistence type="predicted"/>
<reference evidence="3" key="1">
    <citation type="journal article" date="2019" name="Int. J. Syst. Evol. Microbiol.">
        <title>The Global Catalogue of Microorganisms (GCM) 10K type strain sequencing project: providing services to taxonomists for standard genome sequencing and annotation.</title>
        <authorList>
            <consortium name="The Broad Institute Genomics Platform"/>
            <consortium name="The Broad Institute Genome Sequencing Center for Infectious Disease"/>
            <person name="Wu L."/>
            <person name="Ma J."/>
        </authorList>
    </citation>
    <scope>NUCLEOTIDE SEQUENCE [LARGE SCALE GENOMIC DNA]</scope>
    <source>
        <strain evidence="3">JCM 31319</strain>
    </source>
</reference>
<protein>
    <submittedName>
        <fullName evidence="2">Cell wall-binding repeat-containing protein</fullName>
    </submittedName>
</protein>
<gene>
    <name evidence="2" type="ORF">ACFQ2O_16355</name>
</gene>
<accession>A0ABW3SSB7</accession>
<feature type="chain" id="PRO_5046440186" evidence="1">
    <location>
        <begin position="24"/>
        <end position="412"/>
    </location>
</feature>
<keyword evidence="1" id="KW-0732">Signal</keyword>
<dbReference type="EMBL" id="JBHTLD010000175">
    <property type="protein sequence ID" value="MFD1187789.1"/>
    <property type="molecule type" value="Genomic_DNA"/>
</dbReference>